<dbReference type="InterPro" id="IPR007263">
    <property type="entry name" value="DCC1-like"/>
</dbReference>
<dbReference type="InterPro" id="IPR052927">
    <property type="entry name" value="DCC_oxidoreductase"/>
</dbReference>
<protein>
    <submittedName>
        <fullName evidence="1">Thiol-disulfide oxidoreductase DCC family protein</fullName>
    </submittedName>
</protein>
<dbReference type="Pfam" id="PF04134">
    <property type="entry name" value="DCC1-like"/>
    <property type="match status" value="1"/>
</dbReference>
<dbReference type="PANTHER" id="PTHR33639">
    <property type="entry name" value="THIOL-DISULFIDE OXIDOREDUCTASE DCC"/>
    <property type="match status" value="1"/>
</dbReference>
<dbReference type="AlphaFoldDB" id="A0A5C6RLX5"/>
<organism evidence="1 2">
    <name type="scientific">Phaeodactylibacter luteus</name>
    <dbReference type="NCBI Taxonomy" id="1564516"/>
    <lineage>
        <taxon>Bacteria</taxon>
        <taxon>Pseudomonadati</taxon>
        <taxon>Bacteroidota</taxon>
        <taxon>Saprospiria</taxon>
        <taxon>Saprospirales</taxon>
        <taxon>Haliscomenobacteraceae</taxon>
        <taxon>Phaeodactylibacter</taxon>
    </lineage>
</organism>
<name>A0A5C6RLX5_9BACT</name>
<sequence>MPTQHPVLLFDGVCNLCNGSVQFIIKRDPEGHFHFAALQSEEGQALLSQFPERPKELSSVALVEDGRLFLRSDAALRVARKLGGGWPLLYGFIILPRALRDGVYNFIARNRYRWFGKQESCMLPRPEWKQRFL</sequence>
<proteinExistence type="predicted"/>
<evidence type="ECO:0000313" key="1">
    <source>
        <dbReference type="EMBL" id="TXB63368.1"/>
    </source>
</evidence>
<comment type="caution">
    <text evidence="1">The sequence shown here is derived from an EMBL/GenBank/DDBJ whole genome shotgun (WGS) entry which is preliminary data.</text>
</comment>
<dbReference type="Proteomes" id="UP000321580">
    <property type="component" value="Unassembled WGS sequence"/>
</dbReference>
<evidence type="ECO:0000313" key="2">
    <source>
        <dbReference type="Proteomes" id="UP000321580"/>
    </source>
</evidence>
<reference evidence="1 2" key="1">
    <citation type="submission" date="2019-08" db="EMBL/GenBank/DDBJ databases">
        <title>Genome of Phaeodactylibacter luteus.</title>
        <authorList>
            <person name="Bowman J.P."/>
        </authorList>
    </citation>
    <scope>NUCLEOTIDE SEQUENCE [LARGE SCALE GENOMIC DNA]</scope>
    <source>
        <strain evidence="1 2">KCTC 42180</strain>
    </source>
</reference>
<keyword evidence="2" id="KW-1185">Reference proteome</keyword>
<accession>A0A5C6RLX5</accession>
<dbReference type="EMBL" id="VOOR01000016">
    <property type="protein sequence ID" value="TXB63368.1"/>
    <property type="molecule type" value="Genomic_DNA"/>
</dbReference>
<dbReference type="PANTHER" id="PTHR33639:SF2">
    <property type="entry name" value="DUF393 DOMAIN-CONTAINING PROTEIN"/>
    <property type="match status" value="1"/>
</dbReference>
<dbReference type="OrthoDB" id="9785438at2"/>
<gene>
    <name evidence="1" type="ORF">FRY97_09355</name>
</gene>
<dbReference type="GO" id="GO:0015035">
    <property type="term" value="F:protein-disulfide reductase activity"/>
    <property type="evidence" value="ECO:0007669"/>
    <property type="project" value="InterPro"/>
</dbReference>
<dbReference type="RefSeq" id="WP_147167186.1">
    <property type="nucleotide sequence ID" value="NZ_VOOR01000016.1"/>
</dbReference>